<evidence type="ECO:0000313" key="6">
    <source>
        <dbReference type="Proteomes" id="UP000192708"/>
    </source>
</evidence>
<dbReference type="GO" id="GO:0016829">
    <property type="term" value="F:lyase activity"/>
    <property type="evidence" value="ECO:0007669"/>
    <property type="project" value="UniProtKB-KW"/>
</dbReference>
<dbReference type="Pfam" id="PF00378">
    <property type="entry name" value="ECH_1"/>
    <property type="match status" value="1"/>
</dbReference>
<comment type="similarity">
    <text evidence="1 3">Belongs to the enoyl-CoA hydratase/isomerase family.</text>
</comment>
<keyword evidence="2" id="KW-0456">Lyase</keyword>
<dbReference type="AlphaFoldDB" id="A0A1W1YMM6"/>
<keyword evidence="6" id="KW-1185">Reference proteome</keyword>
<evidence type="ECO:0000256" key="1">
    <source>
        <dbReference type="ARBA" id="ARBA00005254"/>
    </source>
</evidence>
<name>A0A1W1YMM6_9BURK</name>
<dbReference type="PANTHER" id="PTHR11941:SF54">
    <property type="entry name" value="ENOYL-COA HYDRATASE, MITOCHONDRIAL"/>
    <property type="match status" value="1"/>
</dbReference>
<accession>A0A1W1YMM6</accession>
<proteinExistence type="inferred from homology"/>
<dbReference type="Gene3D" id="3.90.226.10">
    <property type="entry name" value="2-enoyl-CoA Hydratase, Chain A, domain 1"/>
    <property type="match status" value="1"/>
</dbReference>
<reference evidence="5 6" key="1">
    <citation type="submission" date="2017-04" db="EMBL/GenBank/DDBJ databases">
        <authorList>
            <person name="Afonso C.L."/>
            <person name="Miller P.J."/>
            <person name="Scott M.A."/>
            <person name="Spackman E."/>
            <person name="Goraichik I."/>
            <person name="Dimitrov K.M."/>
            <person name="Suarez D.L."/>
            <person name="Swayne D.E."/>
        </authorList>
    </citation>
    <scope>NUCLEOTIDE SEQUENCE [LARGE SCALE GENOMIC DNA]</scope>
    <source>
        <strain evidence="5 6">VK13</strain>
    </source>
</reference>
<evidence type="ECO:0000256" key="3">
    <source>
        <dbReference type="RuleBase" id="RU003707"/>
    </source>
</evidence>
<protein>
    <submittedName>
        <fullName evidence="5">Enoyl-CoA hydratase</fullName>
    </submittedName>
</protein>
<dbReference type="RefSeq" id="WP_084282905.1">
    <property type="nucleotide sequence ID" value="NZ_FWXJ01000003.1"/>
</dbReference>
<dbReference type="OrthoDB" id="8524220at2"/>
<evidence type="ECO:0000256" key="2">
    <source>
        <dbReference type="ARBA" id="ARBA00023239"/>
    </source>
</evidence>
<dbReference type="InterPro" id="IPR029045">
    <property type="entry name" value="ClpP/crotonase-like_dom_sf"/>
</dbReference>
<feature type="compositionally biased region" description="Basic and acidic residues" evidence="4">
    <location>
        <begin position="236"/>
        <end position="257"/>
    </location>
</feature>
<dbReference type="SUPFAM" id="SSF52096">
    <property type="entry name" value="ClpP/crotonase"/>
    <property type="match status" value="1"/>
</dbReference>
<dbReference type="PANTHER" id="PTHR11941">
    <property type="entry name" value="ENOYL-COA HYDRATASE-RELATED"/>
    <property type="match status" value="1"/>
</dbReference>
<dbReference type="PROSITE" id="PS00166">
    <property type="entry name" value="ENOYL_COA_HYDRATASE"/>
    <property type="match status" value="1"/>
</dbReference>
<evidence type="ECO:0000313" key="5">
    <source>
        <dbReference type="EMBL" id="SMC37376.1"/>
    </source>
</evidence>
<dbReference type="STRING" id="1938817.SAMN06296008_103191"/>
<evidence type="ECO:0000256" key="4">
    <source>
        <dbReference type="SAM" id="MobiDB-lite"/>
    </source>
</evidence>
<feature type="region of interest" description="Disordered" evidence="4">
    <location>
        <begin position="228"/>
        <end position="257"/>
    </location>
</feature>
<dbReference type="InterPro" id="IPR001753">
    <property type="entry name" value="Enoyl-CoA_hydra/iso"/>
</dbReference>
<dbReference type="EMBL" id="FWXJ01000003">
    <property type="protein sequence ID" value="SMC37376.1"/>
    <property type="molecule type" value="Genomic_DNA"/>
</dbReference>
<dbReference type="CDD" id="cd06558">
    <property type="entry name" value="crotonase-like"/>
    <property type="match status" value="1"/>
</dbReference>
<dbReference type="InterPro" id="IPR018376">
    <property type="entry name" value="Enoyl-CoA_hyd/isom_CS"/>
</dbReference>
<dbReference type="Proteomes" id="UP000192708">
    <property type="component" value="Unassembled WGS sequence"/>
</dbReference>
<gene>
    <name evidence="5" type="ORF">SAMN06296008_103191</name>
</gene>
<dbReference type="GO" id="GO:0006635">
    <property type="term" value="P:fatty acid beta-oxidation"/>
    <property type="evidence" value="ECO:0007669"/>
    <property type="project" value="TreeGrafter"/>
</dbReference>
<dbReference type="Gene3D" id="1.10.12.10">
    <property type="entry name" value="Lyase 2-enoyl-coa Hydratase, Chain A, domain 2"/>
    <property type="match status" value="1"/>
</dbReference>
<dbReference type="InterPro" id="IPR014748">
    <property type="entry name" value="Enoyl-CoA_hydra_C"/>
</dbReference>
<sequence length="257" mass="28211">MDELLISNFGHVRVLTLNRPERKNALSDTLKQAIIEAMLDAEEENAVRVIVLTGSGDVFCSGADLKNMRSNDDQGIRFRTPMNRPERNVYEVVLESKKPVIAALNGSAVAGGFELSLACDLRVSHAAAKFGLPETKIGMGANFGSVLLPRLISPTLALEMLMTGEYISADQALQRGLLNRLTTQDQVLEESLKLAQQIAKNAPISVRRVKAVALKGLDLPIPAALRQDPGMNPYLSEDRKEGIKARLEKRDPVWQNK</sequence>
<organism evidence="5 6">
    <name type="scientific">Polynucleobacter kasalickyi</name>
    <dbReference type="NCBI Taxonomy" id="1938817"/>
    <lineage>
        <taxon>Bacteria</taxon>
        <taxon>Pseudomonadati</taxon>
        <taxon>Pseudomonadota</taxon>
        <taxon>Betaproteobacteria</taxon>
        <taxon>Burkholderiales</taxon>
        <taxon>Burkholderiaceae</taxon>
        <taxon>Polynucleobacter</taxon>
    </lineage>
</organism>